<evidence type="ECO:0000313" key="1">
    <source>
        <dbReference type="EMBL" id="TDU80797.1"/>
    </source>
</evidence>
<accession>A0A4R7SRK7</accession>
<sequence length="308" mass="35461">MHQSRPRKPRFKRVTDSVRLILTERDLAILSAVGRHRFIQSHHLLKLIPGSRQHLIRRLGRLFHAGLLDRPVQQMYVRDKIGQKIAYCLTSQGLKVLSERASYQLLSLPRQKGITAALSLFHSLRVTDVLVAMEFAATARALAIRWPQEWPSGQSEIDRRPVRLKWSVTLKTGREVLKTWQLPDGAFSLSSADGEPRYYILEVDRGTMPVHRKGLSQSSFYRKILSYKETRRQGVLWSRFHIPAFRVLVVAESRRRLFSLQQATASTFKNRESKMFLFAVASELLEQGDALSHGWETCSGKKVYPLME</sequence>
<dbReference type="AlphaFoldDB" id="A0A4R7SRK7"/>
<keyword evidence="2" id="KW-1185">Reference proteome</keyword>
<dbReference type="InterPro" id="IPR025855">
    <property type="entry name" value="Replic_Relax"/>
</dbReference>
<dbReference type="Proteomes" id="UP000295662">
    <property type="component" value="Unassembled WGS sequence"/>
</dbReference>
<protein>
    <submittedName>
        <fullName evidence="1">Protein involved in plasmid replication-relaxation</fullName>
    </submittedName>
</protein>
<dbReference type="EMBL" id="SOCA01000001">
    <property type="protein sequence ID" value="TDU80797.1"/>
    <property type="molecule type" value="Genomic_DNA"/>
</dbReference>
<organism evidence="1 2">
    <name type="scientific">Prosthecobacter fusiformis</name>
    <dbReference type="NCBI Taxonomy" id="48464"/>
    <lineage>
        <taxon>Bacteria</taxon>
        <taxon>Pseudomonadati</taxon>
        <taxon>Verrucomicrobiota</taxon>
        <taxon>Verrucomicrobiia</taxon>
        <taxon>Verrucomicrobiales</taxon>
        <taxon>Verrucomicrobiaceae</taxon>
        <taxon>Prosthecobacter</taxon>
    </lineage>
</organism>
<dbReference type="OrthoDB" id="192987at2"/>
<evidence type="ECO:0000313" key="2">
    <source>
        <dbReference type="Proteomes" id="UP000295662"/>
    </source>
</evidence>
<gene>
    <name evidence="1" type="ORF">EI77_00094</name>
</gene>
<proteinExistence type="predicted"/>
<dbReference type="Pfam" id="PF13814">
    <property type="entry name" value="Replic_Relax"/>
    <property type="match status" value="1"/>
</dbReference>
<reference evidence="1 2" key="1">
    <citation type="submission" date="2019-03" db="EMBL/GenBank/DDBJ databases">
        <title>Genomic Encyclopedia of Archaeal and Bacterial Type Strains, Phase II (KMG-II): from individual species to whole genera.</title>
        <authorList>
            <person name="Goeker M."/>
        </authorList>
    </citation>
    <scope>NUCLEOTIDE SEQUENCE [LARGE SCALE GENOMIC DNA]</scope>
    <source>
        <strain evidence="1 2">ATCC 25309</strain>
    </source>
</reference>
<dbReference type="RefSeq" id="WP_133792793.1">
    <property type="nucleotide sequence ID" value="NZ_SOCA01000001.1"/>
</dbReference>
<comment type="caution">
    <text evidence="1">The sequence shown here is derived from an EMBL/GenBank/DDBJ whole genome shotgun (WGS) entry which is preliminary data.</text>
</comment>
<name>A0A4R7SRK7_9BACT</name>